<keyword evidence="7" id="KW-0645">Protease</keyword>
<keyword evidence="3" id="KW-0378">Hydrolase</keyword>
<dbReference type="GO" id="GO:0046872">
    <property type="term" value="F:metal ion binding"/>
    <property type="evidence" value="ECO:0007669"/>
    <property type="project" value="UniProtKB-KW"/>
</dbReference>
<dbReference type="AlphaFoldDB" id="A0A545SY40"/>
<dbReference type="InterPro" id="IPR029149">
    <property type="entry name" value="Creatin/AminoP/Spt16_N"/>
</dbReference>
<evidence type="ECO:0000256" key="3">
    <source>
        <dbReference type="ARBA" id="ARBA00022801"/>
    </source>
</evidence>
<dbReference type="Gene3D" id="3.40.350.10">
    <property type="entry name" value="Creatinase/prolidase N-terminal domain"/>
    <property type="match status" value="2"/>
</dbReference>
<keyword evidence="7" id="KW-0031">Aminopeptidase</keyword>
<feature type="domain" description="Peptidase M24 C-terminal" evidence="6">
    <location>
        <begin position="529"/>
        <end position="589"/>
    </location>
</feature>
<dbReference type="InterPro" id="IPR000994">
    <property type="entry name" value="Pept_M24"/>
</dbReference>
<dbReference type="Pfam" id="PF01321">
    <property type="entry name" value="Creatinase_N"/>
    <property type="match status" value="1"/>
</dbReference>
<dbReference type="Pfam" id="PF00557">
    <property type="entry name" value="Peptidase_M24"/>
    <property type="match status" value="1"/>
</dbReference>
<dbReference type="InterPro" id="IPR036005">
    <property type="entry name" value="Creatinase/aminopeptidase-like"/>
</dbReference>
<dbReference type="FunFam" id="3.90.230.10:FF:000009">
    <property type="entry name" value="xaa-Pro aminopeptidase 2"/>
    <property type="match status" value="1"/>
</dbReference>
<dbReference type="InterPro" id="IPR032416">
    <property type="entry name" value="Peptidase_M24_C"/>
</dbReference>
<organism evidence="7 8">
    <name type="scientific">Exilibacterium tricleocarpae</name>
    <dbReference type="NCBI Taxonomy" id="2591008"/>
    <lineage>
        <taxon>Bacteria</taxon>
        <taxon>Pseudomonadati</taxon>
        <taxon>Pseudomonadota</taxon>
        <taxon>Gammaproteobacteria</taxon>
        <taxon>Cellvibrionales</taxon>
        <taxon>Cellvibrionaceae</taxon>
        <taxon>Exilibacterium</taxon>
    </lineage>
</organism>
<evidence type="ECO:0000313" key="8">
    <source>
        <dbReference type="Proteomes" id="UP000319732"/>
    </source>
</evidence>
<keyword evidence="2" id="KW-0479">Metal-binding</keyword>
<feature type="domain" description="Creatinase N-terminal" evidence="5">
    <location>
        <begin position="11"/>
        <end position="131"/>
    </location>
</feature>
<dbReference type="EMBL" id="VHSG01000026">
    <property type="protein sequence ID" value="TQV69873.1"/>
    <property type="molecule type" value="Genomic_DNA"/>
</dbReference>
<dbReference type="RefSeq" id="WP_142929151.1">
    <property type="nucleotide sequence ID" value="NZ_ML660104.1"/>
</dbReference>
<comment type="similarity">
    <text evidence="1">Belongs to the peptidase M24B family.</text>
</comment>
<dbReference type="GO" id="GO:0005737">
    <property type="term" value="C:cytoplasm"/>
    <property type="evidence" value="ECO:0007669"/>
    <property type="project" value="UniProtKB-ARBA"/>
</dbReference>
<dbReference type="PANTHER" id="PTHR43763:SF6">
    <property type="entry name" value="XAA-PRO AMINOPEPTIDASE 1"/>
    <property type="match status" value="1"/>
</dbReference>
<proteinExistence type="inferred from homology"/>
<dbReference type="InterPro" id="IPR050422">
    <property type="entry name" value="X-Pro_aminopeptidase_P"/>
</dbReference>
<keyword evidence="8" id="KW-1185">Reference proteome</keyword>
<evidence type="ECO:0000256" key="1">
    <source>
        <dbReference type="ARBA" id="ARBA00008766"/>
    </source>
</evidence>
<dbReference type="Pfam" id="PF16189">
    <property type="entry name" value="Creatinase_N_2"/>
    <property type="match status" value="1"/>
</dbReference>
<evidence type="ECO:0000259" key="4">
    <source>
        <dbReference type="Pfam" id="PF00557"/>
    </source>
</evidence>
<reference evidence="7 8" key="1">
    <citation type="submission" date="2019-06" db="EMBL/GenBank/DDBJ databases">
        <title>Whole genome sequence for Cellvibrionaceae sp. R142.</title>
        <authorList>
            <person name="Wang G."/>
        </authorList>
    </citation>
    <scope>NUCLEOTIDE SEQUENCE [LARGE SCALE GENOMIC DNA]</scope>
    <source>
        <strain evidence="7 8">R142</strain>
    </source>
</reference>
<evidence type="ECO:0000313" key="7">
    <source>
        <dbReference type="EMBL" id="TQV69873.1"/>
    </source>
</evidence>
<accession>A0A545SY40</accession>
<dbReference type="Pfam" id="PF16188">
    <property type="entry name" value="Peptidase_M24_C"/>
    <property type="match status" value="1"/>
</dbReference>
<evidence type="ECO:0000259" key="5">
    <source>
        <dbReference type="Pfam" id="PF01321"/>
    </source>
</evidence>
<comment type="caution">
    <text evidence="7">The sequence shown here is derived from an EMBL/GenBank/DDBJ whole genome shotgun (WGS) entry which is preliminary data.</text>
</comment>
<dbReference type="GO" id="GO:0070006">
    <property type="term" value="F:metalloaminopeptidase activity"/>
    <property type="evidence" value="ECO:0007669"/>
    <property type="project" value="InterPro"/>
</dbReference>
<evidence type="ECO:0000259" key="6">
    <source>
        <dbReference type="Pfam" id="PF16188"/>
    </source>
</evidence>
<dbReference type="CDD" id="cd01085">
    <property type="entry name" value="APP"/>
    <property type="match status" value="1"/>
</dbReference>
<feature type="domain" description="Peptidase M24" evidence="4">
    <location>
        <begin position="314"/>
        <end position="523"/>
    </location>
</feature>
<protein>
    <submittedName>
        <fullName evidence="7">Aminopeptidase P family protein</fullName>
    </submittedName>
</protein>
<gene>
    <name evidence="7" type="ORF">FKG94_22230</name>
</gene>
<sequence>MPTAELPVDCLQRWLRDNALQGLLIPSSDEYQNEYVPACARRLHWATGFSGSAGRALVLQDSAALFVDGRYTAQARQQVPVGRIEVLGHQPEVLEQWLDTHLEPDSVVGFDPQLQTLAEVKTLRKQLCGVKSRLSALPANPIDELWCQRPDAVATPVALYPLEYAGTSSAEKRSGLGNRMAELGLDYYLATAPEEVAWLLNIRAWDLATVPVPLSYALLARSGEVQWFIEAERVPPLVESGDHFGDGVAVQPPAAVASVLDGLGAGSVIGLNLKRTPYYLAQRIDKLGGLIDTDLVEMEKAKKNPREIYGALAAQKHDCLAVIKFLSWLETTVAERSLTELDAADKITRIRRECAAFLGVSFEPISASGPNSALAHYRVSERTNRVLNDEAIYLIDSGGQYYGGTTDITRTVALYTPSRQQKRAYTLVLKGHIALAMCRFPAGTSGSQLDVLARQHLWQQGMDYGHGTGHGVGSYLSVHEGPAAIRPAPSATPLCEGMILSNEPGYYEEGSYGIRIENLVVVKKSALDGFLEFDTISHVPMDHRLLDFSLLTEQEKGWLKRYHCEIKTRFPPELDDVEKQWLADAIEPFISC</sequence>
<dbReference type="SUPFAM" id="SSF53092">
    <property type="entry name" value="Creatinase/prolidase N-terminal domain"/>
    <property type="match status" value="1"/>
</dbReference>
<name>A0A545SY40_9GAMM</name>
<dbReference type="InterPro" id="IPR000587">
    <property type="entry name" value="Creatinase_N"/>
</dbReference>
<evidence type="ECO:0000256" key="2">
    <source>
        <dbReference type="ARBA" id="ARBA00022723"/>
    </source>
</evidence>
<dbReference type="OrthoDB" id="9806388at2"/>
<dbReference type="Proteomes" id="UP000319732">
    <property type="component" value="Unassembled WGS sequence"/>
</dbReference>
<dbReference type="InterPro" id="IPR033740">
    <property type="entry name" value="Pept_M24B"/>
</dbReference>
<dbReference type="Gene3D" id="3.90.230.10">
    <property type="entry name" value="Creatinase/methionine aminopeptidase superfamily"/>
    <property type="match status" value="1"/>
</dbReference>
<dbReference type="SUPFAM" id="SSF55920">
    <property type="entry name" value="Creatinase/aminopeptidase"/>
    <property type="match status" value="1"/>
</dbReference>
<dbReference type="PANTHER" id="PTHR43763">
    <property type="entry name" value="XAA-PRO AMINOPEPTIDASE 1"/>
    <property type="match status" value="1"/>
</dbReference>